<protein>
    <submittedName>
        <fullName evidence="3">Uncharacterized protein</fullName>
    </submittedName>
</protein>
<evidence type="ECO:0000256" key="2">
    <source>
        <dbReference type="SAM" id="Phobius"/>
    </source>
</evidence>
<dbReference type="AlphaFoldDB" id="V4HHM2"/>
<gene>
    <name evidence="3" type="ORF">K933_14848</name>
</gene>
<dbReference type="Proteomes" id="UP000017840">
    <property type="component" value="Unassembled WGS sequence"/>
</dbReference>
<name>V4HHM2_9EURY</name>
<sequence length="124" mass="13127">MPSDTSTSTDPSDRTDVADSPDSPGPTRRTDGGRGTDDSLTEADVERITRRVVREEIEEYDRRSGSIWTILAGVVVGLFVLLPASSLFLSSLADAGVPVPVVAGLGLLAAAALVAYGWRLPPFR</sequence>
<evidence type="ECO:0000313" key="4">
    <source>
        <dbReference type="Proteomes" id="UP000017840"/>
    </source>
</evidence>
<accession>V4HHM2</accession>
<feature type="region of interest" description="Disordered" evidence="1">
    <location>
        <begin position="1"/>
        <end position="44"/>
    </location>
</feature>
<feature type="compositionally biased region" description="Basic and acidic residues" evidence="1">
    <location>
        <begin position="28"/>
        <end position="37"/>
    </location>
</feature>
<keyword evidence="2" id="KW-0812">Transmembrane</keyword>
<reference evidence="3 4" key="1">
    <citation type="journal article" date="2013" name="Genome Announc.">
        <title>Draft Genome Sequence of 'Candidatus Halobonum tyrrellensis' Strain G22, Isolated from the Hypersaline Waters of Lake Tyrrell, Australia.</title>
        <authorList>
            <person name="Ugalde J.A."/>
            <person name="Narasingarao P."/>
            <person name="Kuo S."/>
            <person name="Podell S."/>
            <person name="Allen E.E."/>
        </authorList>
    </citation>
    <scope>NUCLEOTIDE SEQUENCE [LARGE SCALE GENOMIC DNA]</scope>
    <source>
        <strain evidence="3 4">G22</strain>
    </source>
</reference>
<keyword evidence="2" id="KW-1133">Transmembrane helix</keyword>
<evidence type="ECO:0000313" key="3">
    <source>
        <dbReference type="EMBL" id="ESP87374.1"/>
    </source>
</evidence>
<feature type="transmembrane region" description="Helical" evidence="2">
    <location>
        <begin position="95"/>
        <end position="118"/>
    </location>
</feature>
<evidence type="ECO:0000256" key="1">
    <source>
        <dbReference type="SAM" id="MobiDB-lite"/>
    </source>
</evidence>
<dbReference type="STRING" id="1324957.K933_14848"/>
<dbReference type="eggNOG" id="ENOG502N5AA">
    <property type="taxonomic scope" value="Archaea"/>
</dbReference>
<dbReference type="RefSeq" id="WP_023395543.1">
    <property type="nucleotide sequence ID" value="NZ_ASGZ01000060.1"/>
</dbReference>
<proteinExistence type="predicted"/>
<feature type="transmembrane region" description="Helical" evidence="2">
    <location>
        <begin position="67"/>
        <end position="89"/>
    </location>
</feature>
<organism evidence="3 4">
    <name type="scientific">Candidatus Halobonum tyrrellensis G22</name>
    <dbReference type="NCBI Taxonomy" id="1324957"/>
    <lineage>
        <taxon>Archaea</taxon>
        <taxon>Methanobacteriati</taxon>
        <taxon>Methanobacteriota</taxon>
        <taxon>Stenosarchaea group</taxon>
        <taxon>Halobacteria</taxon>
        <taxon>Halobacteriales</taxon>
        <taxon>Haloferacaceae</taxon>
        <taxon>Candidatus Halobonum</taxon>
    </lineage>
</organism>
<dbReference type="EMBL" id="ASGZ01000060">
    <property type="protein sequence ID" value="ESP87374.1"/>
    <property type="molecule type" value="Genomic_DNA"/>
</dbReference>
<keyword evidence="4" id="KW-1185">Reference proteome</keyword>
<keyword evidence="2" id="KW-0472">Membrane</keyword>
<feature type="compositionally biased region" description="Low complexity" evidence="1">
    <location>
        <begin position="1"/>
        <end position="10"/>
    </location>
</feature>
<comment type="caution">
    <text evidence="3">The sequence shown here is derived from an EMBL/GenBank/DDBJ whole genome shotgun (WGS) entry which is preliminary data.</text>
</comment>